<evidence type="ECO:0000259" key="2">
    <source>
        <dbReference type="SMART" id="SM01126"/>
    </source>
</evidence>
<dbReference type="Pfam" id="PF12762">
    <property type="entry name" value="DDE_Tnp_IS1595"/>
    <property type="match status" value="1"/>
</dbReference>
<feature type="region of interest" description="Disordered" evidence="1">
    <location>
        <begin position="1"/>
        <end position="50"/>
    </location>
</feature>
<dbReference type="NCBIfam" id="NF033547">
    <property type="entry name" value="transpos_IS1595"/>
    <property type="match status" value="1"/>
</dbReference>
<protein>
    <submittedName>
        <fullName evidence="3">ISXO2-like transposase domain protein</fullName>
    </submittedName>
</protein>
<gene>
    <name evidence="3" type="ORF">GALL_512720</name>
</gene>
<dbReference type="PANTHER" id="PTHR33293:SF1">
    <property type="entry name" value="INSERTION ELEMENT IS1 1 PROTEIN INSB-RELATED"/>
    <property type="match status" value="1"/>
</dbReference>
<dbReference type="SMART" id="SM01126">
    <property type="entry name" value="DDE_Tnp_IS1595"/>
    <property type="match status" value="1"/>
</dbReference>
<feature type="domain" description="ISXO2-like transposase" evidence="2">
    <location>
        <begin position="164"/>
        <end position="318"/>
    </location>
</feature>
<dbReference type="AlphaFoldDB" id="A0A1J5P8S9"/>
<name>A0A1J5P8S9_9ZZZZ</name>
<comment type="caution">
    <text evidence="3">The sequence shown here is derived from an EMBL/GenBank/DDBJ whole genome shotgun (WGS) entry which is preliminary data.</text>
</comment>
<organism evidence="3">
    <name type="scientific">mine drainage metagenome</name>
    <dbReference type="NCBI Taxonomy" id="410659"/>
    <lineage>
        <taxon>unclassified sequences</taxon>
        <taxon>metagenomes</taxon>
        <taxon>ecological metagenomes</taxon>
    </lineage>
</organism>
<evidence type="ECO:0000313" key="3">
    <source>
        <dbReference type="EMBL" id="OIQ67152.1"/>
    </source>
</evidence>
<dbReference type="EMBL" id="MLJW01006113">
    <property type="protein sequence ID" value="OIQ67152.1"/>
    <property type="molecule type" value="Genomic_DNA"/>
</dbReference>
<dbReference type="InterPro" id="IPR024445">
    <property type="entry name" value="Tnp_ISXO2-like"/>
</dbReference>
<reference evidence="3" key="1">
    <citation type="submission" date="2016-10" db="EMBL/GenBank/DDBJ databases">
        <title>Sequence of Gallionella enrichment culture.</title>
        <authorList>
            <person name="Poehlein A."/>
            <person name="Muehling M."/>
            <person name="Daniel R."/>
        </authorList>
    </citation>
    <scope>NUCLEOTIDE SEQUENCE</scope>
</reference>
<accession>A0A1J5P8S9</accession>
<proteinExistence type="predicted"/>
<feature type="compositionally biased region" description="Polar residues" evidence="1">
    <location>
        <begin position="9"/>
        <end position="35"/>
    </location>
</feature>
<dbReference type="PANTHER" id="PTHR33293">
    <property type="entry name" value="INSERTION ELEMENT IS1 1 PROTEIN INSB-RELATED"/>
    <property type="match status" value="1"/>
</dbReference>
<sequence length="346" mass="37570">MTARLAPSSRLSSTDIAGNNCRPSGQSESPLSTSPLVRMPPIASPSPLARPLNRLGSDVVAELGQRRVESIGCPHCDSRDVVRWGKASALPRYRCKGCQRTFNGLTKTPLAGLRMKDKWPAQAEAMIDGVSIAKAAKRCDVDYTTAFRWRHRFLASLAGDKPEALSGIVEGDETFILESFKGKRSGMPRKARKRGGKSAKRGISAEQIPVIVARDRYGATTDAVLPRLNRVSITAALGGIVTSANEFCCDGGTAIVAFARRAGIPTHILPMPGKPNPQAPDFHINNVNAYHGRLKEWLRPFHGVATKNLPNYLGWRRTLEALGQKIMPDDFIFGAIGFGPYQQSAL</sequence>
<evidence type="ECO:0000256" key="1">
    <source>
        <dbReference type="SAM" id="MobiDB-lite"/>
    </source>
</evidence>
<dbReference type="InterPro" id="IPR051354">
    <property type="entry name" value="Transposase_27_IS1"/>
</dbReference>